<accession>A0A832W7Z8</accession>
<reference evidence="1" key="1">
    <citation type="journal article" date="2020" name="bioRxiv">
        <title>A rank-normalized archaeal taxonomy based on genome phylogeny resolves widespread incomplete and uneven classifications.</title>
        <authorList>
            <person name="Rinke C."/>
            <person name="Chuvochina M."/>
            <person name="Mussig A.J."/>
            <person name="Chaumeil P.-A."/>
            <person name="Waite D.W."/>
            <person name="Whitman W.B."/>
            <person name="Parks D.H."/>
            <person name="Hugenholtz P."/>
        </authorList>
    </citation>
    <scope>NUCLEOTIDE SEQUENCE</scope>
    <source>
        <strain evidence="1">UBA8876</strain>
    </source>
</reference>
<comment type="caution">
    <text evidence="1">The sequence shown here is derived from an EMBL/GenBank/DDBJ whole genome shotgun (WGS) entry which is preliminary data.</text>
</comment>
<dbReference type="Proteomes" id="UP000600774">
    <property type="component" value="Unassembled WGS sequence"/>
</dbReference>
<organism evidence="1 2">
    <name type="scientific">Methanosarcina acetivorans</name>
    <dbReference type="NCBI Taxonomy" id="2214"/>
    <lineage>
        <taxon>Archaea</taxon>
        <taxon>Methanobacteriati</taxon>
        <taxon>Methanobacteriota</taxon>
        <taxon>Stenosarchaea group</taxon>
        <taxon>Methanomicrobia</taxon>
        <taxon>Methanosarcinales</taxon>
        <taxon>Methanosarcinaceae</taxon>
        <taxon>Methanosarcina</taxon>
    </lineage>
</organism>
<sequence length="67" mass="7120">MTFQKTYADEDFLAALDPEKFRTAAFVAKQVGCALSTAKAALDKLVASGAAKKVAVDDGATYVFLKM</sequence>
<dbReference type="GeneID" id="1473765"/>
<dbReference type="RefSeq" id="WP_011021877.1">
    <property type="nucleotide sequence ID" value="NZ_DUJU01000067.1"/>
</dbReference>
<evidence type="ECO:0000313" key="2">
    <source>
        <dbReference type="Proteomes" id="UP000600774"/>
    </source>
</evidence>
<gene>
    <name evidence="1" type="ORF">HA338_05895</name>
</gene>
<evidence type="ECO:0000313" key="1">
    <source>
        <dbReference type="EMBL" id="HIH93573.1"/>
    </source>
</evidence>
<dbReference type="AlphaFoldDB" id="A0A832W7Z8"/>
<proteinExistence type="predicted"/>
<dbReference type="EMBL" id="DUJU01000067">
    <property type="protein sequence ID" value="HIH93573.1"/>
    <property type="molecule type" value="Genomic_DNA"/>
</dbReference>
<protein>
    <submittedName>
        <fullName evidence="1">Uncharacterized protein</fullName>
    </submittedName>
</protein>
<name>A0A832W7Z8_9EURY</name>